<dbReference type="InterPro" id="IPR019734">
    <property type="entry name" value="TPR_rpt"/>
</dbReference>
<dbReference type="Proteomes" id="UP000324632">
    <property type="component" value="Chromosome 8"/>
</dbReference>
<evidence type="ECO:0000256" key="1">
    <source>
        <dbReference type="ARBA" id="ARBA00022737"/>
    </source>
</evidence>
<accession>A0A5A9P796</accession>
<keyword evidence="1" id="KW-0677">Repeat</keyword>
<evidence type="ECO:0000256" key="2">
    <source>
        <dbReference type="ARBA" id="ARBA00022803"/>
    </source>
</evidence>
<evidence type="ECO:0000256" key="3">
    <source>
        <dbReference type="ARBA" id="ARBA00038336"/>
    </source>
</evidence>
<keyword evidence="2 4" id="KW-0802">TPR repeat</keyword>
<feature type="repeat" description="TPR" evidence="4">
    <location>
        <begin position="210"/>
        <end position="243"/>
    </location>
</feature>
<name>A0A5A9P796_9TELE</name>
<sequence length="434" mass="50771">MSEEDLKTLSCHFTWGLEKEKADLNFLDVKICERLAVQCEYKENLKQREYNFLAYIKHLQGVNDEALKNLDLAMKEHTGDEKNVIVTYGNFAWVHSVIGNVAEAKSYAEKVKDIFRAFPTPSPTDLHREVQSEKAWSLLKFSRKSYIRAKEIFFGELQKDAADQEWNTGYAFALFRLEGLEVGEFRRVRFEDSPAVVQLKKALKLHPDNAMIHIYLGLKCYKNTRNAEAWEYMRKALKMAPENLGVVLHVAKFMKKEQCYDMALEVLLRMVRIAPDSSRLHHEIANNYRWKAMQMKDTHNPRLLSLCIQHLEKGASLNPGFIYPQLELALRYSEAKQSQKAEKKFQELLALPDLKPADRQAWHRMYGDFHLYRLGSEATAVEHYKQGMMLRRVSTEWNSCKNRMKKVLQRDRQDTYQIKEFFESLKTENPSAAE</sequence>
<organism evidence="5 6">
    <name type="scientific">Triplophysa tibetana</name>
    <dbReference type="NCBI Taxonomy" id="1572043"/>
    <lineage>
        <taxon>Eukaryota</taxon>
        <taxon>Metazoa</taxon>
        <taxon>Chordata</taxon>
        <taxon>Craniata</taxon>
        <taxon>Vertebrata</taxon>
        <taxon>Euteleostomi</taxon>
        <taxon>Actinopterygii</taxon>
        <taxon>Neopterygii</taxon>
        <taxon>Teleostei</taxon>
        <taxon>Ostariophysi</taxon>
        <taxon>Cypriniformes</taxon>
        <taxon>Nemacheilidae</taxon>
        <taxon>Triplophysa</taxon>
    </lineage>
</organism>
<protein>
    <submittedName>
        <fullName evidence="5">Interferon-induced protein with tetratricopeptide repeats 1</fullName>
    </submittedName>
</protein>
<dbReference type="EMBL" id="SOYY01000008">
    <property type="protein sequence ID" value="KAA0717763.1"/>
    <property type="molecule type" value="Genomic_DNA"/>
</dbReference>
<dbReference type="GO" id="GO:0005829">
    <property type="term" value="C:cytosol"/>
    <property type="evidence" value="ECO:0007669"/>
    <property type="project" value="TreeGrafter"/>
</dbReference>
<dbReference type="GO" id="GO:0051607">
    <property type="term" value="P:defense response to virus"/>
    <property type="evidence" value="ECO:0007669"/>
    <property type="project" value="TreeGrafter"/>
</dbReference>
<dbReference type="OrthoDB" id="10043504at2759"/>
<comment type="similarity">
    <text evidence="3">Belongs to the IFIT family.</text>
</comment>
<gene>
    <name evidence="5" type="ORF">E1301_Tti001643</name>
</gene>
<evidence type="ECO:0000313" key="5">
    <source>
        <dbReference type="EMBL" id="KAA0717763.1"/>
    </source>
</evidence>
<evidence type="ECO:0000313" key="6">
    <source>
        <dbReference type="Proteomes" id="UP000324632"/>
    </source>
</evidence>
<keyword evidence="6" id="KW-1185">Reference proteome</keyword>
<evidence type="ECO:0000256" key="4">
    <source>
        <dbReference type="PROSITE-ProRule" id="PRU00339"/>
    </source>
</evidence>
<dbReference type="Gene3D" id="1.25.40.10">
    <property type="entry name" value="Tetratricopeptide repeat domain"/>
    <property type="match status" value="3"/>
</dbReference>
<dbReference type="PANTHER" id="PTHR10271:SF25">
    <property type="entry name" value="INTERFERON-INDUCED PROTEIN WITH TETRATRICOPEPTIDE REPEATS 8"/>
    <property type="match status" value="1"/>
</dbReference>
<dbReference type="PROSITE" id="PS50005">
    <property type="entry name" value="TPR"/>
    <property type="match status" value="1"/>
</dbReference>
<comment type="caution">
    <text evidence="5">The sequence shown here is derived from an EMBL/GenBank/DDBJ whole genome shotgun (WGS) entry which is preliminary data.</text>
</comment>
<dbReference type="PANTHER" id="PTHR10271">
    <property type="entry name" value="INTERFERON-INDUCED PROTEIN WITH TETRATRICOPEPTIDE REPEATS"/>
    <property type="match status" value="1"/>
</dbReference>
<proteinExistence type="inferred from homology"/>
<dbReference type="FunFam" id="1.25.40.10:FF:000032">
    <property type="entry name" value="Interferon-induced protein with tetratricopeptide repeats 5"/>
    <property type="match status" value="1"/>
</dbReference>
<reference evidence="5 6" key="1">
    <citation type="journal article" date="2019" name="Mol. Ecol. Resour.">
        <title>Chromosome-level genome assembly of Triplophysa tibetana, a fish adapted to the harsh high-altitude environment of the Tibetan Plateau.</title>
        <authorList>
            <person name="Yang X."/>
            <person name="Liu H."/>
            <person name="Ma Z."/>
            <person name="Zou Y."/>
            <person name="Zou M."/>
            <person name="Mao Y."/>
            <person name="Li X."/>
            <person name="Wang H."/>
            <person name="Chen T."/>
            <person name="Wang W."/>
            <person name="Yang R."/>
        </authorList>
    </citation>
    <scope>NUCLEOTIDE SEQUENCE [LARGE SCALE GENOMIC DNA]</scope>
    <source>
        <strain evidence="5">TTIB1903HZAU</strain>
        <tissue evidence="5">Muscle</tissue>
    </source>
</reference>
<dbReference type="AlphaFoldDB" id="A0A5A9P796"/>
<dbReference type="SUPFAM" id="SSF48452">
    <property type="entry name" value="TPR-like"/>
    <property type="match status" value="2"/>
</dbReference>
<dbReference type="InterPro" id="IPR011990">
    <property type="entry name" value="TPR-like_helical_dom_sf"/>
</dbReference>